<evidence type="ECO:0000313" key="3">
    <source>
        <dbReference type="Proteomes" id="UP001500151"/>
    </source>
</evidence>
<gene>
    <name evidence="2" type="ORF">GCM10010307_64100</name>
</gene>
<feature type="region of interest" description="Disordered" evidence="1">
    <location>
        <begin position="60"/>
        <end position="89"/>
    </location>
</feature>
<sequence length="89" mass="9622">MTYGSERAGVWSGGGKGQMDEALRAALLAALAEGAGGEPGRRLVEELVRAWHRTRVPPRKCLPRRLPSPPAGGGAVEPREKRQEHTALW</sequence>
<evidence type="ECO:0000313" key="2">
    <source>
        <dbReference type="EMBL" id="GAA2652935.1"/>
    </source>
</evidence>
<name>A0ABP6DU97_9ACTN</name>
<accession>A0ABP6DU97</accession>
<evidence type="ECO:0000256" key="1">
    <source>
        <dbReference type="SAM" id="MobiDB-lite"/>
    </source>
</evidence>
<keyword evidence="3" id="KW-1185">Reference proteome</keyword>
<organism evidence="2 3">
    <name type="scientific">Streptomyces vastus</name>
    <dbReference type="NCBI Taxonomy" id="285451"/>
    <lineage>
        <taxon>Bacteria</taxon>
        <taxon>Bacillati</taxon>
        <taxon>Actinomycetota</taxon>
        <taxon>Actinomycetes</taxon>
        <taxon>Kitasatosporales</taxon>
        <taxon>Streptomycetaceae</taxon>
        <taxon>Streptomyces</taxon>
    </lineage>
</organism>
<proteinExistence type="predicted"/>
<dbReference type="EMBL" id="BAAASJ010000099">
    <property type="protein sequence ID" value="GAA2652935.1"/>
    <property type="molecule type" value="Genomic_DNA"/>
</dbReference>
<reference evidence="3" key="1">
    <citation type="journal article" date="2019" name="Int. J. Syst. Evol. Microbiol.">
        <title>The Global Catalogue of Microorganisms (GCM) 10K type strain sequencing project: providing services to taxonomists for standard genome sequencing and annotation.</title>
        <authorList>
            <consortium name="The Broad Institute Genomics Platform"/>
            <consortium name="The Broad Institute Genome Sequencing Center for Infectious Disease"/>
            <person name="Wu L."/>
            <person name="Ma J."/>
        </authorList>
    </citation>
    <scope>NUCLEOTIDE SEQUENCE [LARGE SCALE GENOMIC DNA]</scope>
    <source>
        <strain evidence="3">JCM 4524</strain>
    </source>
</reference>
<comment type="caution">
    <text evidence="2">The sequence shown here is derived from an EMBL/GenBank/DDBJ whole genome shotgun (WGS) entry which is preliminary data.</text>
</comment>
<feature type="compositionally biased region" description="Basic and acidic residues" evidence="1">
    <location>
        <begin position="77"/>
        <end position="89"/>
    </location>
</feature>
<dbReference type="Proteomes" id="UP001500151">
    <property type="component" value="Unassembled WGS sequence"/>
</dbReference>
<protein>
    <submittedName>
        <fullName evidence="2">Uncharacterized protein</fullName>
    </submittedName>
</protein>